<keyword evidence="2" id="KW-1185">Reference proteome</keyword>
<dbReference type="KEGG" id="slw:BRW62_03945"/>
<dbReference type="Proteomes" id="UP000231057">
    <property type="component" value="Chromosome"/>
</dbReference>
<dbReference type="AlphaFoldDB" id="A0A2D2Q4T3"/>
<dbReference type="EMBL" id="CP018092">
    <property type="protein sequence ID" value="ATS19495.1"/>
    <property type="molecule type" value="Genomic_DNA"/>
</dbReference>
<evidence type="ECO:0000313" key="2">
    <source>
        <dbReference type="Proteomes" id="UP000231057"/>
    </source>
</evidence>
<sequence length="515" mass="58252">MIEAEVHRQLRAFLRHSGDRLRRAHLGDRLWPHHLTLARLVARALRLRRGCVLQVTARAVWQHCYGLSYLLPALLYPEPVLVVVPEQRLATLLHQEIPELLSFLAVTKSVQRGDRWPVGFTGVLVMSLEEWVAAQLGTASQLLPEAVVTLIDGVEELPRLSQQHLTCEIGAADWEHLKLAAPTALEQIRHTYAQLAHQLFQRPSNPYGDYLLAPLERQLLQTLLDHCSATLPPCWQQLQAYLGQPDTVLWSRRHPTAGYFSLYSHPLNLRPYWQPVWLSAPFVLIGSGPDAEPPLAYLQHQLAIPPQTTVKFSSDRHSEAITLYIAEDLPLPNTPAFAAATLRRLYDLIGRVGHQSVVVIVPDVPLREQLATQLAALYGSRVQLDTLSDQPHPILVSSPTFWLQAAPQFPCPTLLVLTTLPLPSPEKALVSACIDWHKQQQQDWFRHYLLPECLTLLDRLIAPLRQDEPWVAILDRRLTERTYGRDILQSLSPYNRVSDRALLLSPIEVATAKPF</sequence>
<evidence type="ECO:0008006" key="3">
    <source>
        <dbReference type="Google" id="ProtNLM"/>
    </source>
</evidence>
<organism evidence="1 2">
    <name type="scientific">Parathermosynechococcus lividus PCC 6715</name>
    <dbReference type="NCBI Taxonomy" id="1917166"/>
    <lineage>
        <taxon>Bacteria</taxon>
        <taxon>Bacillati</taxon>
        <taxon>Cyanobacteriota</taxon>
        <taxon>Cyanophyceae</taxon>
        <taxon>Acaryochloridales</taxon>
        <taxon>Thermosynechococcaceae</taxon>
        <taxon>Parathermosynechococcus</taxon>
    </lineage>
</organism>
<name>A0A2D2Q4T3_PARLV</name>
<reference evidence="1 2" key="1">
    <citation type="submission" date="2016-11" db="EMBL/GenBank/DDBJ databases">
        <title>Complete genome sequence of thermophilic cyanobacteria strain Synechococcus sp. PCC6715.</title>
        <authorList>
            <person name="Tang J."/>
            <person name="Daroch M."/>
            <person name="Liang Y."/>
            <person name="Jiang D."/>
            <person name="Shah M."/>
        </authorList>
    </citation>
    <scope>NUCLEOTIDE SEQUENCE [LARGE SCALE GENOMIC DNA]</scope>
    <source>
        <strain evidence="1 2">PCC 6715</strain>
    </source>
</reference>
<accession>A0A2D2Q4T3</accession>
<dbReference type="OrthoDB" id="474751at2"/>
<evidence type="ECO:0000313" key="1">
    <source>
        <dbReference type="EMBL" id="ATS19495.1"/>
    </source>
</evidence>
<gene>
    <name evidence="1" type="ORF">BRW62_03945</name>
</gene>
<reference evidence="2" key="2">
    <citation type="journal article" date="2022" name="Front. Microbiol.">
        <title>Comparative Genomic Analysis Revealed Distinct Molecular Components and Organization of CO2-Concentrating Mechanism in Thermophilic Cyanobacteria.</title>
        <authorList>
            <person name="Tang J."/>
            <person name="Zhou H."/>
            <person name="Yao D."/>
            <person name="Riaz S."/>
            <person name="You D."/>
            <person name="Klepacz-Smolka A."/>
            <person name="Daroch M."/>
        </authorList>
    </citation>
    <scope>NUCLEOTIDE SEQUENCE [LARGE SCALE GENOMIC DNA]</scope>
    <source>
        <strain evidence="2">PCC 6715</strain>
    </source>
</reference>
<proteinExistence type="predicted"/>
<dbReference type="RefSeq" id="WP_099799821.1">
    <property type="nucleotide sequence ID" value="NZ_CP018092.1"/>
</dbReference>
<protein>
    <recommendedName>
        <fullName evidence="3">ATP-dependent helicase C-terminal domain-containing protein</fullName>
    </recommendedName>
</protein>